<name>A0A382I3K1_9ZZZZ</name>
<evidence type="ECO:0000256" key="1">
    <source>
        <dbReference type="ARBA" id="ARBA00004651"/>
    </source>
</evidence>
<feature type="domain" description="ABC transmembrane type-1" evidence="8">
    <location>
        <begin position="65"/>
        <end position="266"/>
    </location>
</feature>
<evidence type="ECO:0000256" key="4">
    <source>
        <dbReference type="ARBA" id="ARBA00022692"/>
    </source>
</evidence>
<protein>
    <recommendedName>
        <fullName evidence="8">ABC transmembrane type-1 domain-containing protein</fullName>
    </recommendedName>
</protein>
<feature type="transmembrane region" description="Helical" evidence="7">
    <location>
        <begin position="243"/>
        <end position="262"/>
    </location>
</feature>
<comment type="subcellular location">
    <subcellularLocation>
        <location evidence="1">Cell membrane</location>
        <topology evidence="1">Multi-pass membrane protein</topology>
    </subcellularLocation>
</comment>
<evidence type="ECO:0000259" key="8">
    <source>
        <dbReference type="PROSITE" id="PS50928"/>
    </source>
</evidence>
<dbReference type="Pfam" id="PF00528">
    <property type="entry name" value="BPD_transp_1"/>
    <property type="match status" value="1"/>
</dbReference>
<evidence type="ECO:0000256" key="7">
    <source>
        <dbReference type="SAM" id="Phobius"/>
    </source>
</evidence>
<dbReference type="Gene3D" id="1.10.3720.10">
    <property type="entry name" value="MetI-like"/>
    <property type="match status" value="1"/>
</dbReference>
<keyword evidence="3" id="KW-1003">Cell membrane</keyword>
<keyword evidence="2" id="KW-0813">Transport</keyword>
<dbReference type="SUPFAM" id="SSF161098">
    <property type="entry name" value="MetI-like"/>
    <property type="match status" value="1"/>
</dbReference>
<dbReference type="EMBL" id="UINC01064847">
    <property type="protein sequence ID" value="SVB93902.1"/>
    <property type="molecule type" value="Genomic_DNA"/>
</dbReference>
<sequence length="280" mass="29824">MPGEPFTSEKNVSAETKANIRKLYGLDKPLWEQYYVYPKNIITEGSFGVSTSKGRPVGDIIAQSFPNSVLLGLCALGFAIGIGVPIGVFSAVRKNSWVDWSCMAVAMVGICVPSFTIGPLLQIYVAAHVPGLKIAGWGSPQDILLPAFTLGLVSAAYLARLTRGGILEVLSQDFVRTARAKGLSPSKVIIKHSLRGGLIPAVAYLGPAFAALISGSFIVETIFQVPGMGQHFVNAATTRDEFLLLGVSLFFGFLIVVMNLLADVLTGLLDPRVRIAGQTD</sequence>
<evidence type="ECO:0000256" key="6">
    <source>
        <dbReference type="ARBA" id="ARBA00023136"/>
    </source>
</evidence>
<dbReference type="AlphaFoldDB" id="A0A382I3K1"/>
<dbReference type="PANTHER" id="PTHR43163:SF6">
    <property type="entry name" value="DIPEPTIDE TRANSPORT SYSTEM PERMEASE PROTEIN DPPB-RELATED"/>
    <property type="match status" value="1"/>
</dbReference>
<evidence type="ECO:0000256" key="2">
    <source>
        <dbReference type="ARBA" id="ARBA00022448"/>
    </source>
</evidence>
<dbReference type="CDD" id="cd06261">
    <property type="entry name" value="TM_PBP2"/>
    <property type="match status" value="1"/>
</dbReference>
<keyword evidence="4 7" id="KW-0812">Transmembrane</keyword>
<reference evidence="9" key="1">
    <citation type="submission" date="2018-05" db="EMBL/GenBank/DDBJ databases">
        <authorList>
            <person name="Lanie J.A."/>
            <person name="Ng W.-L."/>
            <person name="Kazmierczak K.M."/>
            <person name="Andrzejewski T.M."/>
            <person name="Davidsen T.M."/>
            <person name="Wayne K.J."/>
            <person name="Tettelin H."/>
            <person name="Glass J.I."/>
            <person name="Rusch D."/>
            <person name="Podicherti R."/>
            <person name="Tsui H.-C.T."/>
            <person name="Winkler M.E."/>
        </authorList>
    </citation>
    <scope>NUCLEOTIDE SEQUENCE</scope>
</reference>
<dbReference type="GO" id="GO:0005886">
    <property type="term" value="C:plasma membrane"/>
    <property type="evidence" value="ECO:0007669"/>
    <property type="project" value="UniProtKB-SubCell"/>
</dbReference>
<proteinExistence type="predicted"/>
<dbReference type="GO" id="GO:0055085">
    <property type="term" value="P:transmembrane transport"/>
    <property type="evidence" value="ECO:0007669"/>
    <property type="project" value="InterPro"/>
</dbReference>
<evidence type="ECO:0000256" key="5">
    <source>
        <dbReference type="ARBA" id="ARBA00022989"/>
    </source>
</evidence>
<evidence type="ECO:0000313" key="9">
    <source>
        <dbReference type="EMBL" id="SVB93902.1"/>
    </source>
</evidence>
<organism evidence="9">
    <name type="scientific">marine metagenome</name>
    <dbReference type="NCBI Taxonomy" id="408172"/>
    <lineage>
        <taxon>unclassified sequences</taxon>
        <taxon>metagenomes</taxon>
        <taxon>ecological metagenomes</taxon>
    </lineage>
</organism>
<feature type="transmembrane region" description="Helical" evidence="7">
    <location>
        <begin position="104"/>
        <end position="123"/>
    </location>
</feature>
<dbReference type="InterPro" id="IPR000515">
    <property type="entry name" value="MetI-like"/>
</dbReference>
<dbReference type="PROSITE" id="PS50928">
    <property type="entry name" value="ABC_TM1"/>
    <property type="match status" value="1"/>
</dbReference>
<keyword evidence="5 7" id="KW-1133">Transmembrane helix</keyword>
<dbReference type="InterPro" id="IPR035906">
    <property type="entry name" value="MetI-like_sf"/>
</dbReference>
<dbReference type="PANTHER" id="PTHR43163">
    <property type="entry name" value="DIPEPTIDE TRANSPORT SYSTEM PERMEASE PROTEIN DPPB-RELATED"/>
    <property type="match status" value="1"/>
</dbReference>
<feature type="transmembrane region" description="Helical" evidence="7">
    <location>
        <begin position="143"/>
        <end position="161"/>
    </location>
</feature>
<gene>
    <name evidence="9" type="ORF">METZ01_LOCUS246756</name>
</gene>
<feature type="transmembrane region" description="Helical" evidence="7">
    <location>
        <begin position="201"/>
        <end position="223"/>
    </location>
</feature>
<feature type="transmembrane region" description="Helical" evidence="7">
    <location>
        <begin position="69"/>
        <end position="92"/>
    </location>
</feature>
<evidence type="ECO:0000256" key="3">
    <source>
        <dbReference type="ARBA" id="ARBA00022475"/>
    </source>
</evidence>
<accession>A0A382I3K1</accession>
<keyword evidence="6 7" id="KW-0472">Membrane</keyword>